<proteinExistence type="inferred from homology"/>
<evidence type="ECO:0000313" key="4">
    <source>
        <dbReference type="EMBL" id="RCH89635.1"/>
    </source>
</evidence>
<dbReference type="InterPro" id="IPR004045">
    <property type="entry name" value="Glutathione_S-Trfase_N"/>
</dbReference>
<evidence type="ECO:0000313" key="5">
    <source>
        <dbReference type="Proteomes" id="UP000253551"/>
    </source>
</evidence>
<dbReference type="CDD" id="cd03192">
    <property type="entry name" value="GST_C_Sigma_like"/>
    <property type="match status" value="1"/>
</dbReference>
<evidence type="ECO:0000259" key="3">
    <source>
        <dbReference type="PROSITE" id="PS50405"/>
    </source>
</evidence>
<dbReference type="SUPFAM" id="SSF52833">
    <property type="entry name" value="Thioredoxin-like"/>
    <property type="match status" value="1"/>
</dbReference>
<dbReference type="OrthoDB" id="414243at2759"/>
<dbReference type="InterPro" id="IPR010987">
    <property type="entry name" value="Glutathione-S-Trfase_C-like"/>
</dbReference>
<dbReference type="PANTHER" id="PTHR11571">
    <property type="entry name" value="GLUTATHIONE S-TRANSFERASE"/>
    <property type="match status" value="1"/>
</dbReference>
<dbReference type="InterPro" id="IPR040079">
    <property type="entry name" value="Glutathione_S-Trfase"/>
</dbReference>
<dbReference type="PRINTS" id="PR01266">
    <property type="entry name" value="GSTRNSFRASEA"/>
</dbReference>
<keyword evidence="5" id="KW-1185">Reference proteome</keyword>
<feature type="domain" description="GST C-terminal" evidence="3">
    <location>
        <begin position="96"/>
        <end position="213"/>
    </location>
</feature>
<name>A0A367JIC7_RHIST</name>
<dbReference type="InterPro" id="IPR036249">
    <property type="entry name" value="Thioredoxin-like_sf"/>
</dbReference>
<dbReference type="PROSITE" id="PS50404">
    <property type="entry name" value="GST_NTER"/>
    <property type="match status" value="1"/>
</dbReference>
<dbReference type="Gene3D" id="1.20.1050.10">
    <property type="match status" value="1"/>
</dbReference>
<gene>
    <name evidence="4" type="ORF">CU098_002411</name>
</gene>
<evidence type="ECO:0000259" key="2">
    <source>
        <dbReference type="PROSITE" id="PS50404"/>
    </source>
</evidence>
<dbReference type="STRING" id="4846.A0A367JIC7"/>
<dbReference type="InterPro" id="IPR050213">
    <property type="entry name" value="GST_superfamily"/>
</dbReference>
<protein>
    <submittedName>
        <fullName evidence="4">Uncharacterized protein</fullName>
    </submittedName>
</protein>
<dbReference type="SFLD" id="SFLDS00019">
    <property type="entry name" value="Glutathione_Transferase_(cytos"/>
    <property type="match status" value="1"/>
</dbReference>
<dbReference type="Pfam" id="PF14497">
    <property type="entry name" value="GST_C_3"/>
    <property type="match status" value="1"/>
</dbReference>
<dbReference type="Proteomes" id="UP000253551">
    <property type="component" value="Unassembled WGS sequence"/>
</dbReference>
<dbReference type="PANTHER" id="PTHR11571:SF150">
    <property type="entry name" value="GLUTATHIONE S-TRANSFERASE"/>
    <property type="match status" value="1"/>
</dbReference>
<reference evidence="4 5" key="1">
    <citation type="journal article" date="2018" name="G3 (Bethesda)">
        <title>Phylogenetic and Phylogenomic Definition of Rhizopus Species.</title>
        <authorList>
            <person name="Gryganskyi A.P."/>
            <person name="Golan J."/>
            <person name="Dolatabadi S."/>
            <person name="Mondo S."/>
            <person name="Robb S."/>
            <person name="Idnurm A."/>
            <person name="Muszewska A."/>
            <person name="Steczkiewicz K."/>
            <person name="Masonjones S."/>
            <person name="Liao H.L."/>
            <person name="Gajdeczka M.T."/>
            <person name="Anike F."/>
            <person name="Vuek A."/>
            <person name="Anishchenko I.M."/>
            <person name="Voigt K."/>
            <person name="de Hoog G.S."/>
            <person name="Smith M.E."/>
            <person name="Heitman J."/>
            <person name="Vilgalys R."/>
            <person name="Stajich J.E."/>
        </authorList>
    </citation>
    <scope>NUCLEOTIDE SEQUENCE [LARGE SCALE GENOMIC DNA]</scope>
    <source>
        <strain evidence="4 5">LSU 92-RS-03</strain>
    </source>
</reference>
<comment type="caution">
    <text evidence="4">The sequence shown here is derived from an EMBL/GenBank/DDBJ whole genome shotgun (WGS) entry which is preliminary data.</text>
</comment>
<dbReference type="SUPFAM" id="SSF47616">
    <property type="entry name" value="GST C-terminal domain-like"/>
    <property type="match status" value="1"/>
</dbReference>
<comment type="similarity">
    <text evidence="1">Belongs to the GST superfamily. Alpha family.</text>
</comment>
<dbReference type="AlphaFoldDB" id="A0A367JIC7"/>
<sequence length="213" mass="24315">MSGLNNIKLYYFGQLNGKTTFGRGEYIRLFLKDAGVDFEYVRCSFEEWGAQKQKLSAQGVLKPTMPYITIDGKYYGKTAPIMRFISKKLGKYQGKDEDEAQLVDAYADSLLDDIFRWVAASFGGIEQLTKKYNNTDRPQSLQSYEQVLGGNQGPYLLGEEVSYADFLLYHYLEDDGFVFEASDLKSTHPHLATFIEAIQSRPNLKKYLATDRK</sequence>
<dbReference type="EMBL" id="PJQM01003299">
    <property type="protein sequence ID" value="RCH89635.1"/>
    <property type="molecule type" value="Genomic_DNA"/>
</dbReference>
<feature type="domain" description="GST N-terminal" evidence="2">
    <location>
        <begin position="11"/>
        <end position="93"/>
    </location>
</feature>
<evidence type="ECO:0000256" key="1">
    <source>
        <dbReference type="ARBA" id="ARBA00011055"/>
    </source>
</evidence>
<dbReference type="InterPro" id="IPR003080">
    <property type="entry name" value="GST_alpha"/>
</dbReference>
<dbReference type="PROSITE" id="PS50405">
    <property type="entry name" value="GST_CTER"/>
    <property type="match status" value="1"/>
</dbReference>
<accession>A0A367JIC7</accession>
<dbReference type="GO" id="GO:0004364">
    <property type="term" value="F:glutathione transferase activity"/>
    <property type="evidence" value="ECO:0007669"/>
    <property type="project" value="InterPro"/>
</dbReference>
<organism evidence="4 5">
    <name type="scientific">Rhizopus stolonifer</name>
    <name type="common">Rhizopus nigricans</name>
    <dbReference type="NCBI Taxonomy" id="4846"/>
    <lineage>
        <taxon>Eukaryota</taxon>
        <taxon>Fungi</taxon>
        <taxon>Fungi incertae sedis</taxon>
        <taxon>Mucoromycota</taxon>
        <taxon>Mucoromycotina</taxon>
        <taxon>Mucoromycetes</taxon>
        <taxon>Mucorales</taxon>
        <taxon>Mucorineae</taxon>
        <taxon>Rhizopodaceae</taxon>
        <taxon>Rhizopus</taxon>
    </lineage>
</organism>
<dbReference type="InterPro" id="IPR004046">
    <property type="entry name" value="GST_C"/>
</dbReference>
<dbReference type="GO" id="GO:0006749">
    <property type="term" value="P:glutathione metabolic process"/>
    <property type="evidence" value="ECO:0007669"/>
    <property type="project" value="TreeGrafter"/>
</dbReference>
<dbReference type="InterPro" id="IPR036282">
    <property type="entry name" value="Glutathione-S-Trfase_C_sf"/>
</dbReference>
<dbReference type="CDD" id="cd03039">
    <property type="entry name" value="GST_N_Sigma_like"/>
    <property type="match status" value="1"/>
</dbReference>
<dbReference type="Gene3D" id="3.40.30.10">
    <property type="entry name" value="Glutaredoxin"/>
    <property type="match status" value="1"/>
</dbReference>